<dbReference type="PANTHER" id="PTHR38013">
    <property type="entry name" value="GLYCOPROTEIN/POLYSACCHARIDE METABOLISM"/>
    <property type="match status" value="1"/>
</dbReference>
<protein>
    <recommendedName>
        <fullName evidence="3">C-type lysozyme inhibitor domain-containing protein</fullName>
    </recommendedName>
</protein>
<dbReference type="OrthoDB" id="9809132at2"/>
<accession>A0A4Y9EJX6</accession>
<dbReference type="AlphaFoldDB" id="A0A4Y9EJX6"/>
<dbReference type="InterPro" id="IPR039366">
    <property type="entry name" value="Pilotin"/>
</dbReference>
<dbReference type="SUPFAM" id="SSF141488">
    <property type="entry name" value="YdhA-like"/>
    <property type="match status" value="1"/>
</dbReference>
<sequence length="240" mass="25610">MRALMLSGAAGAGIRAAESKRTVMFKYLIALLLAAPAAAVPFNPDAAIEVKAAFICADGREVEVLFRRPTQVALIDGPNGQIVLYKTVATKGYKYIGGENEISGDGETASYRVFPRPRVQCHAKPSQTVPGTLTGTITYRERIALPEGATATVEIRDVSRADAPAPLLSSTTITPTGNQVPLHWIMTFDPAKVAPQASYSVSARINDKAGKLMWVSDTIEPALTRGAPADFIDVDLVRAK</sequence>
<evidence type="ECO:0008006" key="3">
    <source>
        <dbReference type="Google" id="ProtNLM"/>
    </source>
</evidence>
<dbReference type="Proteomes" id="UP000297737">
    <property type="component" value="Unassembled WGS sequence"/>
</dbReference>
<comment type="caution">
    <text evidence="1">The sequence shown here is derived from an EMBL/GenBank/DDBJ whole genome shotgun (WGS) entry which is preliminary data.</text>
</comment>
<dbReference type="InterPro" id="IPR036328">
    <property type="entry name" value="MliC_sf"/>
</dbReference>
<dbReference type="Pfam" id="PF09619">
    <property type="entry name" value="YscW"/>
    <property type="match status" value="1"/>
</dbReference>
<reference evidence="1 2" key="1">
    <citation type="submission" date="2019-02" db="EMBL/GenBank/DDBJ databases">
        <title>Polymorphobacter sp. isolated from the lake at the Tibet of China.</title>
        <authorList>
            <person name="Li A."/>
        </authorList>
    </citation>
    <scope>NUCLEOTIDE SEQUENCE [LARGE SCALE GENOMIC DNA]</scope>
    <source>
        <strain evidence="1 2">DJ1R-1</strain>
    </source>
</reference>
<dbReference type="EMBL" id="SIHO01000004">
    <property type="protein sequence ID" value="TFU00402.1"/>
    <property type="molecule type" value="Genomic_DNA"/>
</dbReference>
<keyword evidence="2" id="KW-1185">Reference proteome</keyword>
<gene>
    <name evidence="1" type="ORF">EUV02_15260</name>
</gene>
<dbReference type="InterPro" id="IPR053196">
    <property type="entry name" value="Lipoprotein_YbaY-like"/>
</dbReference>
<evidence type="ECO:0000313" key="1">
    <source>
        <dbReference type="EMBL" id="TFU00402.1"/>
    </source>
</evidence>
<dbReference type="PANTHER" id="PTHR38013:SF1">
    <property type="entry name" value="GLYCOPROTEIN_POLYSACCHARIDE METABOLISM"/>
    <property type="match status" value="1"/>
</dbReference>
<evidence type="ECO:0000313" key="2">
    <source>
        <dbReference type="Proteomes" id="UP000297737"/>
    </source>
</evidence>
<name>A0A4Y9EJX6_9SPHN</name>
<proteinExistence type="predicted"/>
<organism evidence="1 2">
    <name type="scientific">Glacieibacterium arshaanense</name>
    <dbReference type="NCBI Taxonomy" id="2511025"/>
    <lineage>
        <taxon>Bacteria</taxon>
        <taxon>Pseudomonadati</taxon>
        <taxon>Pseudomonadota</taxon>
        <taxon>Alphaproteobacteria</taxon>
        <taxon>Sphingomonadales</taxon>
        <taxon>Sphingosinicellaceae</taxon>
        <taxon>Glacieibacterium</taxon>
    </lineage>
</organism>